<dbReference type="AlphaFoldDB" id="A0A543DNV8"/>
<dbReference type="EMBL" id="VFPA01000002">
    <property type="protein sequence ID" value="TQM11021.1"/>
    <property type="molecule type" value="Genomic_DNA"/>
</dbReference>
<dbReference type="Gene3D" id="3.40.190.10">
    <property type="entry name" value="Periplasmic binding protein-like II"/>
    <property type="match status" value="1"/>
</dbReference>
<reference evidence="1 2" key="1">
    <citation type="submission" date="2019-06" db="EMBL/GenBank/DDBJ databases">
        <title>Sequencing the genomes of 1000 actinobacteria strains.</title>
        <authorList>
            <person name="Klenk H.-P."/>
        </authorList>
    </citation>
    <scope>NUCLEOTIDE SEQUENCE [LARGE SCALE GENOMIC DNA]</scope>
    <source>
        <strain evidence="1 2">DSM 45301</strain>
    </source>
</reference>
<sequence length="348" mass="39274">MALLASQYGPYTNHFMSTLLPVTVACGDYDRTLALRTGEVRAEGVALNYLTLPVEETFFRMVSYREFDVAEMSLSTYVMMLGDDSETSPFVAIPVFPSRVFRHSGIYVNARSGIEAPDDLVGRVVGVPEYQITAAVWIRGLLAEHHGVPVDGVRYRTGGLHAPGRHEKVAVNPPPGVEIAAIPEDRTLADMLVTGEIDALYSARTPRPFAEGSPEVRHLFPRPHEAEAEYFRKTRIFPIMHVLALRRELYRAHPWLARSLMKAFGEAKVLAAADMDETAALRYMLPWLAEEVRRTREVMGEDYWPYGIRDNEHTLSAFLRYSHEQGLAQRSWEPRDLFAKECHGEVVV</sequence>
<evidence type="ECO:0000313" key="2">
    <source>
        <dbReference type="Proteomes" id="UP000315677"/>
    </source>
</evidence>
<comment type="caution">
    <text evidence="1">The sequence shown here is derived from an EMBL/GenBank/DDBJ whole genome shotgun (WGS) entry which is preliminary data.</text>
</comment>
<protein>
    <submittedName>
        <fullName evidence="1">4,5-dihydroxyphthalate decarboxylase</fullName>
    </submittedName>
</protein>
<organism evidence="1 2">
    <name type="scientific">Pseudonocardia kunmingensis</name>
    <dbReference type="NCBI Taxonomy" id="630975"/>
    <lineage>
        <taxon>Bacteria</taxon>
        <taxon>Bacillati</taxon>
        <taxon>Actinomycetota</taxon>
        <taxon>Actinomycetes</taxon>
        <taxon>Pseudonocardiales</taxon>
        <taxon>Pseudonocardiaceae</taxon>
        <taxon>Pseudonocardia</taxon>
    </lineage>
</organism>
<evidence type="ECO:0000313" key="1">
    <source>
        <dbReference type="EMBL" id="TQM11021.1"/>
    </source>
</evidence>
<dbReference type="SUPFAM" id="SSF53850">
    <property type="entry name" value="Periplasmic binding protein-like II"/>
    <property type="match status" value="1"/>
</dbReference>
<proteinExistence type="predicted"/>
<accession>A0A543DNV8</accession>
<name>A0A543DNV8_9PSEU</name>
<dbReference type="Gene3D" id="3.40.190.270">
    <property type="match status" value="1"/>
</dbReference>
<dbReference type="Proteomes" id="UP000315677">
    <property type="component" value="Unassembled WGS sequence"/>
</dbReference>
<keyword evidence="2" id="KW-1185">Reference proteome</keyword>
<gene>
    <name evidence="1" type="ORF">FB558_3552</name>
</gene>